<evidence type="ECO:0000256" key="7">
    <source>
        <dbReference type="RuleBase" id="RU363032"/>
    </source>
</evidence>
<organism evidence="9 10">
    <name type="scientific">Aliidongia dinghuensis</name>
    <dbReference type="NCBI Taxonomy" id="1867774"/>
    <lineage>
        <taxon>Bacteria</taxon>
        <taxon>Pseudomonadati</taxon>
        <taxon>Pseudomonadota</taxon>
        <taxon>Alphaproteobacteria</taxon>
        <taxon>Rhodospirillales</taxon>
        <taxon>Dongiaceae</taxon>
        <taxon>Aliidongia</taxon>
    </lineage>
</organism>
<dbReference type="AlphaFoldDB" id="A0A8J2YYT1"/>
<feature type="domain" description="ABC transmembrane type-1" evidence="8">
    <location>
        <begin position="95"/>
        <end position="304"/>
    </location>
</feature>
<dbReference type="PANTHER" id="PTHR43163">
    <property type="entry name" value="DIPEPTIDE TRANSPORT SYSTEM PERMEASE PROTEIN DPPB-RELATED"/>
    <property type="match status" value="1"/>
</dbReference>
<keyword evidence="2 7" id="KW-0813">Transport</keyword>
<dbReference type="Pfam" id="PF00528">
    <property type="entry name" value="BPD_transp_1"/>
    <property type="match status" value="1"/>
</dbReference>
<evidence type="ECO:0000313" key="10">
    <source>
        <dbReference type="Proteomes" id="UP000646365"/>
    </source>
</evidence>
<dbReference type="PANTHER" id="PTHR43163:SF6">
    <property type="entry name" value="DIPEPTIDE TRANSPORT SYSTEM PERMEASE PROTEIN DPPB-RELATED"/>
    <property type="match status" value="1"/>
</dbReference>
<evidence type="ECO:0000256" key="2">
    <source>
        <dbReference type="ARBA" id="ARBA00022448"/>
    </source>
</evidence>
<keyword evidence="10" id="KW-1185">Reference proteome</keyword>
<gene>
    <name evidence="9" type="ORF">GCM10011611_50070</name>
</gene>
<keyword evidence="6 7" id="KW-0472">Membrane</keyword>
<evidence type="ECO:0000256" key="1">
    <source>
        <dbReference type="ARBA" id="ARBA00004651"/>
    </source>
</evidence>
<dbReference type="PROSITE" id="PS50928">
    <property type="entry name" value="ABC_TM1"/>
    <property type="match status" value="1"/>
</dbReference>
<dbReference type="GO" id="GO:0071916">
    <property type="term" value="F:dipeptide transmembrane transporter activity"/>
    <property type="evidence" value="ECO:0007669"/>
    <property type="project" value="TreeGrafter"/>
</dbReference>
<proteinExistence type="inferred from homology"/>
<feature type="transmembrane region" description="Helical" evidence="7">
    <location>
        <begin position="231"/>
        <end position="261"/>
    </location>
</feature>
<sequence>MSRILIKRLASAVPVLLLVSLIAFVLIWLVPGDAAAELAGPSASPEELAHIRADLGLDQPVWMQALHWYRNLLSGDLGQSLLLNRSVATAILERLPITLSLTGFALVLTLLLGVGSGTVAALKRNSWIDQAVMTSALVGLSLPDFWLGLVAIYVFSVALGWFPTGGFVPFTDSPMGWLHTTTLPAAALAITQVGLLARMTRSSLLEVLSQDYIRTAWAKGLPGRIVILKHALLNIGVPVLTVLGISIGILFSGAVVIESVFAIPGVGRLIIDAVLRRDLPVIQGGILIVGLFMVLVNIAVDLLYGVFDPRVAHER</sequence>
<evidence type="ECO:0000313" key="9">
    <source>
        <dbReference type="EMBL" id="GGF37585.1"/>
    </source>
</evidence>
<feature type="transmembrane region" description="Helical" evidence="7">
    <location>
        <begin position="101"/>
        <end position="122"/>
    </location>
</feature>
<keyword evidence="3" id="KW-1003">Cell membrane</keyword>
<dbReference type="Pfam" id="PF19300">
    <property type="entry name" value="BPD_transp_1_N"/>
    <property type="match status" value="1"/>
</dbReference>
<dbReference type="CDD" id="cd06261">
    <property type="entry name" value="TM_PBP2"/>
    <property type="match status" value="1"/>
</dbReference>
<feature type="transmembrane region" description="Helical" evidence="7">
    <location>
        <begin position="281"/>
        <end position="307"/>
    </location>
</feature>
<evidence type="ECO:0000259" key="8">
    <source>
        <dbReference type="PROSITE" id="PS50928"/>
    </source>
</evidence>
<evidence type="ECO:0000256" key="6">
    <source>
        <dbReference type="ARBA" id="ARBA00023136"/>
    </source>
</evidence>
<keyword evidence="4 7" id="KW-0812">Transmembrane</keyword>
<dbReference type="RefSeq" id="WP_189050897.1">
    <property type="nucleotide sequence ID" value="NZ_BMJQ01000015.1"/>
</dbReference>
<feature type="transmembrane region" description="Helical" evidence="7">
    <location>
        <begin position="176"/>
        <end position="197"/>
    </location>
</feature>
<keyword evidence="5 7" id="KW-1133">Transmembrane helix</keyword>
<dbReference type="SUPFAM" id="SSF161098">
    <property type="entry name" value="MetI-like"/>
    <property type="match status" value="1"/>
</dbReference>
<evidence type="ECO:0000256" key="3">
    <source>
        <dbReference type="ARBA" id="ARBA00022475"/>
    </source>
</evidence>
<feature type="transmembrane region" description="Helical" evidence="7">
    <location>
        <begin position="12"/>
        <end position="30"/>
    </location>
</feature>
<dbReference type="InterPro" id="IPR045621">
    <property type="entry name" value="BPD_transp_1_N"/>
</dbReference>
<comment type="similarity">
    <text evidence="7">Belongs to the binding-protein-dependent transport system permease family.</text>
</comment>
<dbReference type="Gene3D" id="1.10.3720.10">
    <property type="entry name" value="MetI-like"/>
    <property type="match status" value="1"/>
</dbReference>
<reference evidence="9" key="1">
    <citation type="journal article" date="2014" name="Int. J. Syst. Evol. Microbiol.">
        <title>Complete genome sequence of Corynebacterium casei LMG S-19264T (=DSM 44701T), isolated from a smear-ripened cheese.</title>
        <authorList>
            <consortium name="US DOE Joint Genome Institute (JGI-PGF)"/>
            <person name="Walter F."/>
            <person name="Albersmeier A."/>
            <person name="Kalinowski J."/>
            <person name="Ruckert C."/>
        </authorList>
    </citation>
    <scope>NUCLEOTIDE SEQUENCE</scope>
    <source>
        <strain evidence="9">CGMCC 1.15725</strain>
    </source>
</reference>
<feature type="transmembrane region" description="Helical" evidence="7">
    <location>
        <begin position="134"/>
        <end position="156"/>
    </location>
</feature>
<evidence type="ECO:0000256" key="4">
    <source>
        <dbReference type="ARBA" id="ARBA00022692"/>
    </source>
</evidence>
<dbReference type="Proteomes" id="UP000646365">
    <property type="component" value="Unassembled WGS sequence"/>
</dbReference>
<accession>A0A8J2YYT1</accession>
<dbReference type="InterPro" id="IPR035906">
    <property type="entry name" value="MetI-like_sf"/>
</dbReference>
<dbReference type="EMBL" id="BMJQ01000015">
    <property type="protein sequence ID" value="GGF37585.1"/>
    <property type="molecule type" value="Genomic_DNA"/>
</dbReference>
<dbReference type="InterPro" id="IPR000515">
    <property type="entry name" value="MetI-like"/>
</dbReference>
<reference evidence="9" key="2">
    <citation type="submission" date="2020-09" db="EMBL/GenBank/DDBJ databases">
        <authorList>
            <person name="Sun Q."/>
            <person name="Zhou Y."/>
        </authorList>
    </citation>
    <scope>NUCLEOTIDE SEQUENCE</scope>
    <source>
        <strain evidence="9">CGMCC 1.15725</strain>
    </source>
</reference>
<comment type="subcellular location">
    <subcellularLocation>
        <location evidence="1 7">Cell membrane</location>
        <topology evidence="1 7">Multi-pass membrane protein</topology>
    </subcellularLocation>
</comment>
<dbReference type="GO" id="GO:0005886">
    <property type="term" value="C:plasma membrane"/>
    <property type="evidence" value="ECO:0007669"/>
    <property type="project" value="UniProtKB-SubCell"/>
</dbReference>
<protein>
    <submittedName>
        <fullName evidence="9">ABC di/oligopeptide transporter inner membrane subunit</fullName>
    </submittedName>
</protein>
<evidence type="ECO:0000256" key="5">
    <source>
        <dbReference type="ARBA" id="ARBA00022989"/>
    </source>
</evidence>
<comment type="caution">
    <text evidence="9">The sequence shown here is derived from an EMBL/GenBank/DDBJ whole genome shotgun (WGS) entry which is preliminary data.</text>
</comment>
<name>A0A8J2YYT1_9PROT</name>